<name>A0A365Y5Z1_9BACT</name>
<proteinExistence type="predicted"/>
<dbReference type="EMBL" id="QFFJ01000001">
    <property type="protein sequence ID" value="RBL93929.1"/>
    <property type="molecule type" value="Genomic_DNA"/>
</dbReference>
<evidence type="ECO:0000256" key="1">
    <source>
        <dbReference type="ARBA" id="ARBA00022801"/>
    </source>
</evidence>
<accession>A0A365Y5Z1</accession>
<evidence type="ECO:0000313" key="3">
    <source>
        <dbReference type="EMBL" id="RBL93929.1"/>
    </source>
</evidence>
<evidence type="ECO:0000313" key="4">
    <source>
        <dbReference type="Proteomes" id="UP000253410"/>
    </source>
</evidence>
<gene>
    <name evidence="3" type="ORF">DF182_15695</name>
</gene>
<dbReference type="OrthoDB" id="1371721at2"/>
<keyword evidence="1" id="KW-0378">Hydrolase</keyword>
<dbReference type="Proteomes" id="UP000253410">
    <property type="component" value="Unassembled WGS sequence"/>
</dbReference>
<keyword evidence="4" id="KW-1185">Reference proteome</keyword>
<organism evidence="3 4">
    <name type="scientific">Chitinophaga flava</name>
    <dbReference type="NCBI Taxonomy" id="2259036"/>
    <lineage>
        <taxon>Bacteria</taxon>
        <taxon>Pseudomonadati</taxon>
        <taxon>Bacteroidota</taxon>
        <taxon>Chitinophagia</taxon>
        <taxon>Chitinophagales</taxon>
        <taxon>Chitinophagaceae</taxon>
        <taxon>Chitinophaga</taxon>
    </lineage>
</organism>
<dbReference type="PANTHER" id="PTHR33308:SF9">
    <property type="entry name" value="PEPTIDOGLYCAN HYDROLASE FLGJ"/>
    <property type="match status" value="1"/>
</dbReference>
<dbReference type="AlphaFoldDB" id="A0A365Y5Z1"/>
<sequence length="209" mass="23240">MMLKTNNNLSPVTNSTPMSKFTTFLKRSICVSAVLLLLMLSNVGYAQQSTSNYLKKYKPVSVELMQETGVPASVILGVAMLESGVGTSRNAKLLNNHFGIVGKNNLSKTAPGTKSRYKQYASAVASYEHFVEVLARKKWFSQLKGNPEFAVWLKHMNHSGYSSAGHEWIRKVTNIINRYKLYKLDEGMDSVARGATWLTVGMPPVTDDR</sequence>
<dbReference type="GO" id="GO:0004040">
    <property type="term" value="F:amidase activity"/>
    <property type="evidence" value="ECO:0007669"/>
    <property type="project" value="InterPro"/>
</dbReference>
<dbReference type="InterPro" id="IPR051056">
    <property type="entry name" value="Glycosyl_Hydrolase_73"/>
</dbReference>
<dbReference type="SMART" id="SM00047">
    <property type="entry name" value="LYZ2"/>
    <property type="match status" value="1"/>
</dbReference>
<reference evidence="3 4" key="1">
    <citation type="submission" date="2018-05" db="EMBL/GenBank/DDBJ databases">
        <title>Chitinophaga sp. K3CV102501T nov., isolated from isolated from a monsoon evergreen broad-leaved forest soil.</title>
        <authorList>
            <person name="Lv Y."/>
        </authorList>
    </citation>
    <scope>NUCLEOTIDE SEQUENCE [LARGE SCALE GENOMIC DNA]</scope>
    <source>
        <strain evidence="3 4">GDMCC 1.1325</strain>
    </source>
</reference>
<dbReference type="Pfam" id="PF01832">
    <property type="entry name" value="Glucosaminidase"/>
    <property type="match status" value="1"/>
</dbReference>
<feature type="domain" description="Mannosyl-glycoprotein endo-beta-N-acetylglucosamidase-like" evidence="2">
    <location>
        <begin position="38"/>
        <end position="185"/>
    </location>
</feature>
<dbReference type="InterPro" id="IPR002901">
    <property type="entry name" value="MGlyc_endo_b_GlcNAc-like_dom"/>
</dbReference>
<evidence type="ECO:0000259" key="2">
    <source>
        <dbReference type="SMART" id="SM00047"/>
    </source>
</evidence>
<protein>
    <submittedName>
        <fullName evidence="3">Muramidase</fullName>
    </submittedName>
</protein>
<dbReference type="PANTHER" id="PTHR33308">
    <property type="entry name" value="PEPTIDOGLYCAN HYDROLASE FLGJ"/>
    <property type="match status" value="1"/>
</dbReference>
<comment type="caution">
    <text evidence="3">The sequence shown here is derived from an EMBL/GenBank/DDBJ whole genome shotgun (WGS) entry which is preliminary data.</text>
</comment>
<dbReference type="Gene3D" id="1.10.530.10">
    <property type="match status" value="1"/>
</dbReference>